<dbReference type="Proteomes" id="UP001596039">
    <property type="component" value="Unassembled WGS sequence"/>
</dbReference>
<protein>
    <submittedName>
        <fullName evidence="1">4'-phosphopantetheinyl transferase family protein</fullName>
    </submittedName>
</protein>
<keyword evidence="1" id="KW-0808">Transferase</keyword>
<dbReference type="RefSeq" id="WP_386740371.1">
    <property type="nucleotide sequence ID" value="NZ_JBHSMG010000002.1"/>
</dbReference>
<keyword evidence="2" id="KW-1185">Reference proteome</keyword>
<name>A0ABW0NTW1_9MICO</name>
<evidence type="ECO:0000313" key="2">
    <source>
        <dbReference type="Proteomes" id="UP001596039"/>
    </source>
</evidence>
<gene>
    <name evidence="1" type="ORF">ACFPJ4_10580</name>
</gene>
<organism evidence="1 2">
    <name type="scientific">Lysinimonas soli</name>
    <dbReference type="NCBI Taxonomy" id="1074233"/>
    <lineage>
        <taxon>Bacteria</taxon>
        <taxon>Bacillati</taxon>
        <taxon>Actinomycetota</taxon>
        <taxon>Actinomycetes</taxon>
        <taxon>Micrococcales</taxon>
        <taxon>Microbacteriaceae</taxon>
        <taxon>Lysinimonas</taxon>
    </lineage>
</organism>
<accession>A0ABW0NTW1</accession>
<dbReference type="SUPFAM" id="SSF56214">
    <property type="entry name" value="4'-phosphopantetheinyl transferase"/>
    <property type="match status" value="2"/>
</dbReference>
<reference evidence="2" key="1">
    <citation type="journal article" date="2019" name="Int. J. Syst. Evol. Microbiol.">
        <title>The Global Catalogue of Microorganisms (GCM) 10K type strain sequencing project: providing services to taxonomists for standard genome sequencing and annotation.</title>
        <authorList>
            <consortium name="The Broad Institute Genomics Platform"/>
            <consortium name="The Broad Institute Genome Sequencing Center for Infectious Disease"/>
            <person name="Wu L."/>
            <person name="Ma J."/>
        </authorList>
    </citation>
    <scope>NUCLEOTIDE SEQUENCE [LARGE SCALE GENOMIC DNA]</scope>
    <source>
        <strain evidence="2">CGMCC 4.6997</strain>
    </source>
</reference>
<dbReference type="GO" id="GO:0016740">
    <property type="term" value="F:transferase activity"/>
    <property type="evidence" value="ECO:0007669"/>
    <property type="project" value="UniProtKB-KW"/>
</dbReference>
<dbReference type="InterPro" id="IPR037143">
    <property type="entry name" value="4-PPantetheinyl_Trfase_dom_sf"/>
</dbReference>
<dbReference type="Gene3D" id="3.90.470.20">
    <property type="entry name" value="4'-phosphopantetheinyl transferase domain"/>
    <property type="match status" value="1"/>
</dbReference>
<dbReference type="EMBL" id="JBHSMG010000002">
    <property type="protein sequence ID" value="MFC5502682.1"/>
    <property type="molecule type" value="Genomic_DNA"/>
</dbReference>
<proteinExistence type="predicted"/>
<sequence length="201" mass="21125">MDGIAIRFDRRTPFDPGAARAALSDDELVRYESLPAASGGSFLAGRLLLRTLAGEQLGVTPREVPLTAVCLDCGGPHGKPVILGTELRVSLSRCSVGVVAVTAWGREIGVDLEPVRGRPGRLSAIRTITGADGLEHWTRVEAVLKADGRGLRVDPREVTISESGSERYAVVSGSPSRYRIIEPGIETGGGADVQLSIAVAS</sequence>
<comment type="caution">
    <text evidence="1">The sequence shown here is derived from an EMBL/GenBank/DDBJ whole genome shotgun (WGS) entry which is preliminary data.</text>
</comment>
<evidence type="ECO:0000313" key="1">
    <source>
        <dbReference type="EMBL" id="MFC5502682.1"/>
    </source>
</evidence>